<keyword evidence="1 9" id="KW-0217">Developmental protein</keyword>
<dbReference type="Proteomes" id="UP001292079">
    <property type="component" value="Unassembled WGS sequence"/>
</dbReference>
<dbReference type="Gene3D" id="2.10.25.10">
    <property type="entry name" value="Laminin"/>
    <property type="match status" value="4"/>
</dbReference>
<dbReference type="PROSITE" id="PS01186">
    <property type="entry name" value="EGF_2"/>
    <property type="match status" value="5"/>
</dbReference>
<feature type="disulfide bond" evidence="8">
    <location>
        <begin position="193"/>
        <end position="202"/>
    </location>
</feature>
<dbReference type="SMART" id="SM00051">
    <property type="entry name" value="DSL"/>
    <property type="match status" value="1"/>
</dbReference>
<feature type="domain" description="EGF-like" evidence="11">
    <location>
        <begin position="275"/>
        <end position="317"/>
    </location>
</feature>
<dbReference type="SMART" id="SM00181">
    <property type="entry name" value="EGF"/>
    <property type="match status" value="6"/>
</dbReference>
<proteinExistence type="predicted"/>
<dbReference type="CDD" id="cd00054">
    <property type="entry name" value="EGF_CA"/>
    <property type="match status" value="2"/>
</dbReference>
<feature type="disulfide bond" evidence="8">
    <location>
        <begin position="159"/>
        <end position="168"/>
    </location>
</feature>
<comment type="caution">
    <text evidence="13">The sequence shown here is derived from an EMBL/GenBank/DDBJ whole genome shotgun (WGS) entry which is preliminary data.</text>
</comment>
<dbReference type="PRINTS" id="PR00010">
    <property type="entry name" value="EGFBLOOD"/>
</dbReference>
<evidence type="ECO:0000313" key="14">
    <source>
        <dbReference type="Proteomes" id="UP001292079"/>
    </source>
</evidence>
<evidence type="ECO:0000259" key="11">
    <source>
        <dbReference type="PROSITE" id="PS50026"/>
    </source>
</evidence>
<dbReference type="EMBL" id="JALJAT010000001">
    <property type="protein sequence ID" value="KAK4475233.1"/>
    <property type="molecule type" value="Genomic_DNA"/>
</dbReference>
<evidence type="ECO:0000256" key="3">
    <source>
        <dbReference type="ARBA" id="ARBA00022729"/>
    </source>
</evidence>
<dbReference type="PROSITE" id="PS50026">
    <property type="entry name" value="EGF_3"/>
    <property type="match status" value="4"/>
</dbReference>
<keyword evidence="4 9" id="KW-0677">Repeat</keyword>
<dbReference type="SMART" id="SM00179">
    <property type="entry name" value="EGF_CA"/>
    <property type="match status" value="2"/>
</dbReference>
<reference evidence="13" key="2">
    <citation type="journal article" date="2023" name="Infect Dis Poverty">
        <title>Chromosome-scale genome of the human blood fluke Schistosoma mekongi and its implications for public health.</title>
        <authorList>
            <person name="Zhou M."/>
            <person name="Xu L."/>
            <person name="Xu D."/>
            <person name="Chen W."/>
            <person name="Khan J."/>
            <person name="Hu Y."/>
            <person name="Huang H."/>
            <person name="Wei H."/>
            <person name="Zhang Y."/>
            <person name="Chusongsang P."/>
            <person name="Tanasarnprasert K."/>
            <person name="Hu X."/>
            <person name="Limpanont Y."/>
            <person name="Lv Z."/>
        </authorList>
    </citation>
    <scope>NUCLEOTIDE SEQUENCE</scope>
    <source>
        <strain evidence="13">LV_2022a</strain>
    </source>
</reference>
<gene>
    <name evidence="13" type="ORF">MN116_002309</name>
</gene>
<dbReference type="InterPro" id="IPR001774">
    <property type="entry name" value="DSL"/>
</dbReference>
<dbReference type="Gene3D" id="2.10.25.140">
    <property type="match status" value="1"/>
</dbReference>
<evidence type="ECO:0000256" key="7">
    <source>
        <dbReference type="PROSITE-ProRule" id="PRU00076"/>
    </source>
</evidence>
<dbReference type="Pfam" id="PF21700">
    <property type="entry name" value="EGF_DL_JAG"/>
    <property type="match status" value="1"/>
</dbReference>
<comment type="subcellular location">
    <subcellularLocation>
        <location evidence="9">Membrane</location>
        <topology evidence="9">Single-pass type I membrane protein</topology>
    </subcellularLocation>
</comment>
<keyword evidence="9 10" id="KW-0812">Transmembrane</keyword>
<keyword evidence="2 7" id="KW-0245">EGF-like domain</keyword>
<dbReference type="Pfam" id="PF00008">
    <property type="entry name" value="EGF"/>
    <property type="match status" value="2"/>
</dbReference>
<feature type="domain" description="EGF-like" evidence="11">
    <location>
        <begin position="358"/>
        <end position="405"/>
    </location>
</feature>
<feature type="disulfide bond" evidence="7">
    <location>
        <begin position="395"/>
        <end position="404"/>
    </location>
</feature>
<dbReference type="FunFam" id="2.10.25.10:FF:000472">
    <property type="entry name" value="Uncharacterized protein, isoform A"/>
    <property type="match status" value="1"/>
</dbReference>
<evidence type="ECO:0000256" key="2">
    <source>
        <dbReference type="ARBA" id="ARBA00022536"/>
    </source>
</evidence>
<dbReference type="SUPFAM" id="SSF57196">
    <property type="entry name" value="EGF/Laminin"/>
    <property type="match status" value="3"/>
</dbReference>
<evidence type="ECO:0000259" key="12">
    <source>
        <dbReference type="PROSITE" id="PS51051"/>
    </source>
</evidence>
<keyword evidence="5 7" id="KW-1015">Disulfide bond</keyword>
<evidence type="ECO:0000256" key="10">
    <source>
        <dbReference type="SAM" id="Phobius"/>
    </source>
</evidence>
<dbReference type="AlphaFoldDB" id="A0AAE1ZJY4"/>
<name>A0AAE1ZJY4_SCHME</name>
<feature type="transmembrane region" description="Helical" evidence="10">
    <location>
        <begin position="513"/>
        <end position="534"/>
    </location>
</feature>
<keyword evidence="14" id="KW-1185">Reference proteome</keyword>
<accession>A0AAE1ZJY4</accession>
<comment type="caution">
    <text evidence="7">Lacks conserved residue(s) required for the propagation of feature annotation.</text>
</comment>
<feature type="disulfide bond" evidence="7">
    <location>
        <begin position="346"/>
        <end position="355"/>
    </location>
</feature>
<feature type="disulfide bond" evidence="8">
    <location>
        <begin position="172"/>
        <end position="184"/>
    </location>
</feature>
<keyword evidence="6" id="KW-0325">Glycoprotein</keyword>
<reference evidence="13" key="1">
    <citation type="submission" date="2022-04" db="EMBL/GenBank/DDBJ databases">
        <authorList>
            <person name="Xu L."/>
            <person name="Lv Z."/>
        </authorList>
    </citation>
    <scope>NUCLEOTIDE SEQUENCE</scope>
    <source>
        <strain evidence="13">LV_2022a</strain>
    </source>
</reference>
<comment type="function">
    <text evidence="9">Putative Notch ligand involved in the mediation of Notch signaling.</text>
</comment>
<dbReference type="PROSITE" id="PS00022">
    <property type="entry name" value="EGF_1"/>
    <property type="match status" value="6"/>
</dbReference>
<feature type="disulfide bond" evidence="7">
    <location>
        <begin position="307"/>
        <end position="316"/>
    </location>
</feature>
<dbReference type="InterPro" id="IPR000742">
    <property type="entry name" value="EGF"/>
</dbReference>
<evidence type="ECO:0000256" key="6">
    <source>
        <dbReference type="ARBA" id="ARBA00023180"/>
    </source>
</evidence>
<dbReference type="GO" id="GO:0005509">
    <property type="term" value="F:calcium ion binding"/>
    <property type="evidence" value="ECO:0007669"/>
    <property type="project" value="InterPro"/>
</dbReference>
<keyword evidence="9 10" id="KW-0472">Membrane</keyword>
<feature type="disulfide bond" evidence="7">
    <location>
        <begin position="433"/>
        <end position="442"/>
    </location>
</feature>
<feature type="domain" description="EGF-like" evidence="11">
    <location>
        <begin position="319"/>
        <end position="356"/>
    </location>
</feature>
<protein>
    <recommendedName>
        <fullName evidence="9">Delta-like protein</fullName>
    </recommendedName>
</protein>
<feature type="domain" description="DSL" evidence="12">
    <location>
        <begin position="157"/>
        <end position="202"/>
    </location>
</feature>
<evidence type="ECO:0000256" key="4">
    <source>
        <dbReference type="ARBA" id="ARBA00022737"/>
    </source>
</evidence>
<evidence type="ECO:0000256" key="9">
    <source>
        <dbReference type="RuleBase" id="RU280815"/>
    </source>
</evidence>
<dbReference type="PROSITE" id="PS01187">
    <property type="entry name" value="EGF_CA"/>
    <property type="match status" value="1"/>
</dbReference>
<organism evidence="13 14">
    <name type="scientific">Schistosoma mekongi</name>
    <name type="common">Parasitic worm</name>
    <dbReference type="NCBI Taxonomy" id="38744"/>
    <lineage>
        <taxon>Eukaryota</taxon>
        <taxon>Metazoa</taxon>
        <taxon>Spiralia</taxon>
        <taxon>Lophotrochozoa</taxon>
        <taxon>Platyhelminthes</taxon>
        <taxon>Trematoda</taxon>
        <taxon>Digenea</taxon>
        <taxon>Strigeidida</taxon>
        <taxon>Schistosomatoidea</taxon>
        <taxon>Schistosomatidae</taxon>
        <taxon>Schistosoma</taxon>
    </lineage>
</organism>
<dbReference type="PANTHER" id="PTHR12916">
    <property type="entry name" value="CYTOCHROME C OXIDASE POLYPEPTIDE VIC-2"/>
    <property type="match status" value="1"/>
</dbReference>
<dbReference type="GO" id="GO:0016020">
    <property type="term" value="C:membrane"/>
    <property type="evidence" value="ECO:0007669"/>
    <property type="project" value="UniProtKB-SubCell"/>
</dbReference>
<dbReference type="PROSITE" id="PS00010">
    <property type="entry name" value="ASX_HYDROXYL"/>
    <property type="match status" value="1"/>
</dbReference>
<dbReference type="InterPro" id="IPR000152">
    <property type="entry name" value="EGF-type_Asp/Asn_hydroxyl_site"/>
</dbReference>
<keyword evidence="9 10" id="KW-1133">Transmembrane helix</keyword>
<sequence length="599" mass="67824">MFSCERHNDDSTDSVFKNFYDYTEDNKVPSPYMKSCIFAEICLLPFTDLWSFNDFADCKYGITTHILSESNSFNESAKSNLSVVYKDAWPENVLLVVQLKTCCFSNESSAFNKTWYTLQMKGVRPSKQIHSEIMMNVTYDIANLKNYSKDLSIDYQLSCDDNFYGHYCETFCQEQNGIHGYYKCNEKTGSRICQRGWRGNMCTEAICEFGCQHGKCIKPGYCHCDTGWYGKDCSQCRVYPGCVHGGCEISKHNFTLIPFTCTCDHGWGGMLCDTDLRYCSSHPDICDNNGICVNNDAKTGMPYQCICPPGFHGDYCEILDYDCKFHGCNGNGKCVVHDMEAAKCYCLPGYYGTLCQFNQTVCEEFPCQATGSTCTKREDMDFTFSLSDQKFICTCPPGFNGINCEINVNECSKAPCKNGGFCKDLVNKYQCECPSGYSGDQCDVQEDECSTKQCSFGYECLTNNTTTLCVSPNSQTSSALRSSSGQAKIAMTSTNFQPSYTKYTHDFPGLSTVIFTILTFFIVIILLLLFIYIFKLTPSKHIAYFNHESDAELNCFQNPVNIRNIIPINQWNNTKESCYLKSKSYIGHFESLNDMKDEY</sequence>
<dbReference type="GO" id="GO:0007154">
    <property type="term" value="P:cell communication"/>
    <property type="evidence" value="ECO:0007669"/>
    <property type="project" value="InterPro"/>
</dbReference>
<evidence type="ECO:0000256" key="1">
    <source>
        <dbReference type="ARBA" id="ARBA00022473"/>
    </source>
</evidence>
<evidence type="ECO:0000256" key="5">
    <source>
        <dbReference type="ARBA" id="ARBA00023157"/>
    </source>
</evidence>
<dbReference type="Pfam" id="PF01414">
    <property type="entry name" value="DSL"/>
    <property type="match status" value="1"/>
</dbReference>
<dbReference type="InterPro" id="IPR001881">
    <property type="entry name" value="EGF-like_Ca-bd_dom"/>
</dbReference>
<dbReference type="InterPro" id="IPR018097">
    <property type="entry name" value="EGF_Ca-bd_CS"/>
</dbReference>
<keyword evidence="3 9" id="KW-0732">Signal</keyword>
<dbReference type="PANTHER" id="PTHR12916:SF4">
    <property type="entry name" value="UNINFLATABLE, ISOFORM C"/>
    <property type="match status" value="1"/>
</dbReference>
<dbReference type="PROSITE" id="PS51051">
    <property type="entry name" value="DSL"/>
    <property type="match status" value="1"/>
</dbReference>
<evidence type="ECO:0000256" key="8">
    <source>
        <dbReference type="PROSITE-ProRule" id="PRU00377"/>
    </source>
</evidence>
<feature type="domain" description="EGF-like" evidence="11">
    <location>
        <begin position="407"/>
        <end position="443"/>
    </location>
</feature>
<evidence type="ECO:0000313" key="13">
    <source>
        <dbReference type="EMBL" id="KAK4475233.1"/>
    </source>
</evidence>